<dbReference type="AlphaFoldDB" id="A0A8S4NP60"/>
<dbReference type="Proteomes" id="UP000749559">
    <property type="component" value="Unassembled WGS sequence"/>
</dbReference>
<dbReference type="Gene3D" id="1.20.1250.20">
    <property type="entry name" value="MFS general substrate transporter like domains"/>
    <property type="match status" value="2"/>
</dbReference>
<feature type="transmembrane region" description="Helical" evidence="4">
    <location>
        <begin position="209"/>
        <end position="230"/>
    </location>
</feature>
<protein>
    <submittedName>
        <fullName evidence="5">Uncharacterized protein</fullName>
    </submittedName>
</protein>
<feature type="transmembrane region" description="Helical" evidence="4">
    <location>
        <begin position="143"/>
        <end position="161"/>
    </location>
</feature>
<dbReference type="InterPro" id="IPR011701">
    <property type="entry name" value="MFS"/>
</dbReference>
<feature type="transmembrane region" description="Helical" evidence="4">
    <location>
        <begin position="359"/>
        <end position="382"/>
    </location>
</feature>
<feature type="transmembrane region" description="Helical" evidence="4">
    <location>
        <begin position="267"/>
        <end position="294"/>
    </location>
</feature>
<gene>
    <name evidence="5" type="ORF">OFUS_LOCUS9432</name>
</gene>
<evidence type="ECO:0000256" key="4">
    <source>
        <dbReference type="SAM" id="Phobius"/>
    </source>
</evidence>
<evidence type="ECO:0000256" key="2">
    <source>
        <dbReference type="ARBA" id="ARBA00022989"/>
    </source>
</evidence>
<feature type="transmembrane region" description="Helical" evidence="4">
    <location>
        <begin position="79"/>
        <end position="99"/>
    </location>
</feature>
<organism evidence="5 6">
    <name type="scientific">Owenia fusiformis</name>
    <name type="common">Polychaete worm</name>
    <dbReference type="NCBI Taxonomy" id="6347"/>
    <lineage>
        <taxon>Eukaryota</taxon>
        <taxon>Metazoa</taxon>
        <taxon>Spiralia</taxon>
        <taxon>Lophotrochozoa</taxon>
        <taxon>Annelida</taxon>
        <taxon>Polychaeta</taxon>
        <taxon>Sedentaria</taxon>
        <taxon>Canalipalpata</taxon>
        <taxon>Sabellida</taxon>
        <taxon>Oweniida</taxon>
        <taxon>Oweniidae</taxon>
        <taxon>Owenia</taxon>
    </lineage>
</organism>
<evidence type="ECO:0000256" key="1">
    <source>
        <dbReference type="ARBA" id="ARBA00022692"/>
    </source>
</evidence>
<feature type="transmembrane region" description="Helical" evidence="4">
    <location>
        <begin position="389"/>
        <end position="411"/>
    </location>
</feature>
<comment type="caution">
    <text evidence="5">The sequence shown here is derived from an EMBL/GenBank/DDBJ whole genome shotgun (WGS) entry which is preliminary data.</text>
</comment>
<dbReference type="OrthoDB" id="546893at2759"/>
<feature type="transmembrane region" description="Helical" evidence="4">
    <location>
        <begin position="51"/>
        <end position="72"/>
    </location>
</feature>
<keyword evidence="3 4" id="KW-0472">Membrane</keyword>
<feature type="transmembrane region" description="Helical" evidence="4">
    <location>
        <begin position="423"/>
        <end position="444"/>
    </location>
</feature>
<dbReference type="PANTHER" id="PTHR23121">
    <property type="entry name" value="SODIUM-DEPENDENT GLUCOSE TRANSPORTER 1"/>
    <property type="match status" value="1"/>
</dbReference>
<proteinExistence type="predicted"/>
<dbReference type="PANTHER" id="PTHR23121:SF9">
    <property type="entry name" value="SODIUM-DEPENDENT GLUCOSE TRANSPORTER 1"/>
    <property type="match status" value="1"/>
</dbReference>
<dbReference type="SUPFAM" id="SSF103473">
    <property type="entry name" value="MFS general substrate transporter"/>
    <property type="match status" value="1"/>
</dbReference>
<accession>A0A8S4NP60</accession>
<sequence length="454" mass="49872">DTSDTILTERLKWITTIVMYFGSFGRGMSMSTFGPTLLDLKDQLQVDITQVSIAITMLAAGFLLGSVISGFLADRYNQALVIGIFMTSSMGLFISIPFYQNLAPFLVCYGLLGISLSIIENVMVVFLMAIWERKCSPFVQFQFFASGVGRCISPLLVNLFVTPRTSRYFRNDTTSVISFWNESALLTLSNGTVSPIRENEVPMKSDVKYVFVIIGAYLGVIALLFCGIGIKLRTVHAVKQVSITPDNDGPKIPTWTQMSNKLYRIKMLIFVFLIYFTNAGVLITMSELVTTFAIQGLHWTKDHGTVIASVYGGAGTLSCILGVFATKILSLSQINLIKILTTVLSMIIMVAFVQLHASVLWLTVLVAGLSHGGLSATIYSWFQTNVMQVTGIVASISAIGGSLSAMSVPLLTATLMENVDFMYFAYMLLGNMVMVGVVAICIYVDYKKHTNRQL</sequence>
<feature type="transmembrane region" description="Helical" evidence="4">
    <location>
        <begin position="306"/>
        <end position="324"/>
    </location>
</feature>
<dbReference type="Pfam" id="PF07690">
    <property type="entry name" value="MFS_1"/>
    <property type="match status" value="1"/>
</dbReference>
<evidence type="ECO:0000313" key="5">
    <source>
        <dbReference type="EMBL" id="CAH1783059.1"/>
    </source>
</evidence>
<keyword evidence="1 4" id="KW-0812">Transmembrane</keyword>
<keyword evidence="6" id="KW-1185">Reference proteome</keyword>
<evidence type="ECO:0000313" key="6">
    <source>
        <dbReference type="Proteomes" id="UP000749559"/>
    </source>
</evidence>
<dbReference type="InterPro" id="IPR036259">
    <property type="entry name" value="MFS_trans_sf"/>
</dbReference>
<reference evidence="5" key="1">
    <citation type="submission" date="2022-03" db="EMBL/GenBank/DDBJ databases">
        <authorList>
            <person name="Martin C."/>
        </authorList>
    </citation>
    <scope>NUCLEOTIDE SEQUENCE</scope>
</reference>
<feature type="transmembrane region" description="Helical" evidence="4">
    <location>
        <begin position="336"/>
        <end position="353"/>
    </location>
</feature>
<feature type="transmembrane region" description="Helical" evidence="4">
    <location>
        <begin position="111"/>
        <end position="131"/>
    </location>
</feature>
<dbReference type="GO" id="GO:0022857">
    <property type="term" value="F:transmembrane transporter activity"/>
    <property type="evidence" value="ECO:0007669"/>
    <property type="project" value="InterPro"/>
</dbReference>
<dbReference type="EMBL" id="CAIIXF020000005">
    <property type="protein sequence ID" value="CAH1783059.1"/>
    <property type="molecule type" value="Genomic_DNA"/>
</dbReference>
<name>A0A8S4NP60_OWEFU</name>
<feature type="transmembrane region" description="Helical" evidence="4">
    <location>
        <begin position="12"/>
        <end position="31"/>
    </location>
</feature>
<evidence type="ECO:0000256" key="3">
    <source>
        <dbReference type="ARBA" id="ARBA00023136"/>
    </source>
</evidence>
<keyword evidence="2 4" id="KW-1133">Transmembrane helix</keyword>
<feature type="non-terminal residue" evidence="5">
    <location>
        <position position="454"/>
    </location>
</feature>